<proteinExistence type="predicted"/>
<comment type="caution">
    <text evidence="3">The sequence shown here is derived from an EMBL/GenBank/DDBJ whole genome shotgun (WGS) entry which is preliminary data.</text>
</comment>
<feature type="region of interest" description="Disordered" evidence="2">
    <location>
        <begin position="59"/>
        <end position="87"/>
    </location>
</feature>
<evidence type="ECO:0000313" key="3">
    <source>
        <dbReference type="EMBL" id="KAK9047133.1"/>
    </source>
</evidence>
<name>A0ABR2UBQ3_9ROSI</name>
<protein>
    <submittedName>
        <fullName evidence="3">Uncharacterized protein</fullName>
    </submittedName>
</protein>
<evidence type="ECO:0000256" key="1">
    <source>
        <dbReference type="SAM" id="Coils"/>
    </source>
</evidence>
<organism evidence="3 4">
    <name type="scientific">Hibiscus sabdariffa</name>
    <name type="common">roselle</name>
    <dbReference type="NCBI Taxonomy" id="183260"/>
    <lineage>
        <taxon>Eukaryota</taxon>
        <taxon>Viridiplantae</taxon>
        <taxon>Streptophyta</taxon>
        <taxon>Embryophyta</taxon>
        <taxon>Tracheophyta</taxon>
        <taxon>Spermatophyta</taxon>
        <taxon>Magnoliopsida</taxon>
        <taxon>eudicotyledons</taxon>
        <taxon>Gunneridae</taxon>
        <taxon>Pentapetalae</taxon>
        <taxon>rosids</taxon>
        <taxon>malvids</taxon>
        <taxon>Malvales</taxon>
        <taxon>Malvaceae</taxon>
        <taxon>Malvoideae</taxon>
        <taxon>Hibiscus</taxon>
    </lineage>
</organism>
<accession>A0ABR2UBQ3</accession>
<reference evidence="3 4" key="1">
    <citation type="journal article" date="2024" name="G3 (Bethesda)">
        <title>Genome assembly of Hibiscus sabdariffa L. provides insights into metabolisms of medicinal natural products.</title>
        <authorList>
            <person name="Kim T."/>
        </authorList>
    </citation>
    <scope>NUCLEOTIDE SEQUENCE [LARGE SCALE GENOMIC DNA]</scope>
    <source>
        <strain evidence="3">TK-2024</strain>
        <tissue evidence="3">Old leaves</tissue>
    </source>
</reference>
<gene>
    <name evidence="3" type="ORF">V6N11_052988</name>
</gene>
<keyword evidence="4" id="KW-1185">Reference proteome</keyword>
<evidence type="ECO:0000313" key="4">
    <source>
        <dbReference type="Proteomes" id="UP001396334"/>
    </source>
</evidence>
<evidence type="ECO:0000256" key="2">
    <source>
        <dbReference type="SAM" id="MobiDB-lite"/>
    </source>
</evidence>
<dbReference type="Proteomes" id="UP001396334">
    <property type="component" value="Unassembled WGS sequence"/>
</dbReference>
<sequence length="87" mass="10216">MEDYSSTELKVYSIEKGLGTVRAELEETKYNLEKAREENVKFKIEQGTQFQFANQPSFTPVFRETPFPPKEEEEAIHPFDRRKKGSQ</sequence>
<feature type="coiled-coil region" evidence="1">
    <location>
        <begin position="18"/>
        <end position="45"/>
    </location>
</feature>
<keyword evidence="1" id="KW-0175">Coiled coil</keyword>
<dbReference type="EMBL" id="JBBPBN010000001">
    <property type="protein sequence ID" value="KAK9047133.1"/>
    <property type="molecule type" value="Genomic_DNA"/>
</dbReference>